<comment type="caution">
    <text evidence="10">The sequence shown here is derived from an EMBL/GenBank/DDBJ whole genome shotgun (WGS) entry which is preliminary data.</text>
</comment>
<feature type="compositionally biased region" description="Basic residues" evidence="9">
    <location>
        <begin position="44"/>
        <end position="70"/>
    </location>
</feature>
<sequence length="226" mass="24613">MVSTTAAAANDAQLQPDPDGHRALVARRTRLRHLLPSPQGTNRLHQRTHLRRHIPRCRRPAPIPRVRKPFQTHPHVPQLPGGAVTAGLAIYDTMQYIRSPISTICLGQAASMASLLLAAGAKGERRALPNATMMIHQPSGGYSGQAKDLTIHTKQIVQVWDSLNALYAKHTGQSLEVIQTNMDRDYFMTPGEAKEFGIIDEVIDQRPMALVADAVGGNEGKDKGSG</sequence>
<dbReference type="PROSITE" id="PS00382">
    <property type="entry name" value="CLP_PROTEASE_HIS"/>
    <property type="match status" value="1"/>
</dbReference>
<dbReference type="PANTHER" id="PTHR10381:SF11">
    <property type="entry name" value="ATP-DEPENDENT CLP PROTEASE PROTEOLYTIC SUBUNIT, MITOCHONDRIAL"/>
    <property type="match status" value="1"/>
</dbReference>
<reference evidence="10 11" key="1">
    <citation type="journal article" date="2018" name="Sci. Data">
        <title>The draft genome sequence of cork oak.</title>
        <authorList>
            <person name="Ramos A.M."/>
            <person name="Usie A."/>
            <person name="Barbosa P."/>
            <person name="Barros P.M."/>
            <person name="Capote T."/>
            <person name="Chaves I."/>
            <person name="Simoes F."/>
            <person name="Abreu I."/>
            <person name="Carrasquinho I."/>
            <person name="Faro C."/>
            <person name="Guimaraes J.B."/>
            <person name="Mendonca D."/>
            <person name="Nobrega F."/>
            <person name="Rodrigues L."/>
            <person name="Saibo N.J.M."/>
            <person name="Varela M.C."/>
            <person name="Egas C."/>
            <person name="Matos J."/>
            <person name="Miguel C.M."/>
            <person name="Oliveira M.M."/>
            <person name="Ricardo C.P."/>
            <person name="Goncalves S."/>
        </authorList>
    </citation>
    <scope>NUCLEOTIDE SEQUENCE [LARGE SCALE GENOMIC DNA]</scope>
    <source>
        <strain evidence="11">cv. HL8</strain>
    </source>
</reference>
<evidence type="ECO:0000256" key="5">
    <source>
        <dbReference type="PROSITE-ProRule" id="PRU10085"/>
    </source>
</evidence>
<dbReference type="InterPro" id="IPR023562">
    <property type="entry name" value="ClpP/TepA"/>
</dbReference>
<feature type="active site" evidence="6">
    <location>
        <position position="136"/>
    </location>
</feature>
<dbReference type="GO" id="GO:0004176">
    <property type="term" value="F:ATP-dependent peptidase activity"/>
    <property type="evidence" value="ECO:0007669"/>
    <property type="project" value="InterPro"/>
</dbReference>
<dbReference type="Pfam" id="PF00574">
    <property type="entry name" value="CLP_protease"/>
    <property type="match status" value="1"/>
</dbReference>
<dbReference type="Gene3D" id="3.90.226.10">
    <property type="entry name" value="2-enoyl-CoA Hydratase, Chain A, domain 1"/>
    <property type="match status" value="1"/>
</dbReference>
<feature type="region of interest" description="Disordered" evidence="9">
    <location>
        <begin position="1"/>
        <end position="78"/>
    </location>
</feature>
<dbReference type="InterPro" id="IPR029045">
    <property type="entry name" value="ClpP/crotonase-like_dom_sf"/>
</dbReference>
<dbReference type="PROSITE" id="PS00381">
    <property type="entry name" value="CLP_PROTEASE_SER"/>
    <property type="match status" value="1"/>
</dbReference>
<dbReference type="Proteomes" id="UP000237347">
    <property type="component" value="Unassembled WGS sequence"/>
</dbReference>
<keyword evidence="2 7" id="KW-0645">Protease</keyword>
<accession>A0AAW0LV72</accession>
<dbReference type="GO" id="GO:0009532">
    <property type="term" value="C:plastid stroma"/>
    <property type="evidence" value="ECO:0007669"/>
    <property type="project" value="UniProtKB-ARBA"/>
</dbReference>
<dbReference type="GO" id="GO:0006515">
    <property type="term" value="P:protein quality control for misfolded or incompletely synthesized proteins"/>
    <property type="evidence" value="ECO:0007669"/>
    <property type="project" value="TreeGrafter"/>
</dbReference>
<evidence type="ECO:0000313" key="11">
    <source>
        <dbReference type="Proteomes" id="UP000237347"/>
    </source>
</evidence>
<feature type="active site" evidence="5">
    <location>
        <position position="111"/>
    </location>
</feature>
<dbReference type="GO" id="GO:0004252">
    <property type="term" value="F:serine-type endopeptidase activity"/>
    <property type="evidence" value="ECO:0007669"/>
    <property type="project" value="UniProtKB-EC"/>
</dbReference>
<evidence type="ECO:0000256" key="9">
    <source>
        <dbReference type="SAM" id="MobiDB-lite"/>
    </source>
</evidence>
<evidence type="ECO:0000256" key="8">
    <source>
        <dbReference type="RuleBase" id="RU003567"/>
    </source>
</evidence>
<evidence type="ECO:0000256" key="7">
    <source>
        <dbReference type="RuleBase" id="RU000549"/>
    </source>
</evidence>
<dbReference type="InterPro" id="IPR018215">
    <property type="entry name" value="ClpP_Ser_AS"/>
</dbReference>
<keyword evidence="11" id="KW-1185">Reference proteome</keyword>
<feature type="compositionally biased region" description="Basic residues" evidence="9">
    <location>
        <begin position="24"/>
        <end position="33"/>
    </location>
</feature>
<evidence type="ECO:0000256" key="2">
    <source>
        <dbReference type="ARBA" id="ARBA00022670"/>
    </source>
</evidence>
<evidence type="ECO:0000313" key="10">
    <source>
        <dbReference type="EMBL" id="KAK7854428.1"/>
    </source>
</evidence>
<name>A0AAW0LV72_QUESU</name>
<keyword evidence="4 7" id="KW-0720">Serine protease</keyword>
<evidence type="ECO:0000256" key="4">
    <source>
        <dbReference type="ARBA" id="ARBA00022825"/>
    </source>
</evidence>
<dbReference type="GO" id="GO:0009368">
    <property type="term" value="C:endopeptidase Clp complex"/>
    <property type="evidence" value="ECO:0007669"/>
    <property type="project" value="TreeGrafter"/>
</dbReference>
<dbReference type="SUPFAM" id="SSF52096">
    <property type="entry name" value="ClpP/crotonase"/>
    <property type="match status" value="1"/>
</dbReference>
<evidence type="ECO:0000256" key="3">
    <source>
        <dbReference type="ARBA" id="ARBA00022801"/>
    </source>
</evidence>
<evidence type="ECO:0000256" key="6">
    <source>
        <dbReference type="PROSITE-ProRule" id="PRU10086"/>
    </source>
</evidence>
<dbReference type="CDD" id="cd07017">
    <property type="entry name" value="S14_ClpP_2"/>
    <property type="match status" value="1"/>
</dbReference>
<gene>
    <name evidence="10" type="primary">CLPP2_0</name>
    <name evidence="10" type="ORF">CFP56_032261</name>
</gene>
<dbReference type="EMBL" id="PKMF04000055">
    <property type="protein sequence ID" value="KAK7854428.1"/>
    <property type="molecule type" value="Genomic_DNA"/>
</dbReference>
<dbReference type="PRINTS" id="PR00127">
    <property type="entry name" value="CLPPROTEASEP"/>
</dbReference>
<protein>
    <recommendedName>
        <fullName evidence="8">ATP-dependent Clp protease proteolytic subunit</fullName>
        <ecNumber evidence="7">3.4.21.92</ecNumber>
    </recommendedName>
</protein>
<dbReference type="EC" id="3.4.21.92" evidence="7"/>
<organism evidence="10 11">
    <name type="scientific">Quercus suber</name>
    <name type="common">Cork oak</name>
    <dbReference type="NCBI Taxonomy" id="58331"/>
    <lineage>
        <taxon>Eukaryota</taxon>
        <taxon>Viridiplantae</taxon>
        <taxon>Streptophyta</taxon>
        <taxon>Embryophyta</taxon>
        <taxon>Tracheophyta</taxon>
        <taxon>Spermatophyta</taxon>
        <taxon>Magnoliopsida</taxon>
        <taxon>eudicotyledons</taxon>
        <taxon>Gunneridae</taxon>
        <taxon>Pentapetalae</taxon>
        <taxon>rosids</taxon>
        <taxon>fabids</taxon>
        <taxon>Fagales</taxon>
        <taxon>Fagaceae</taxon>
        <taxon>Quercus</taxon>
    </lineage>
</organism>
<evidence type="ECO:0000256" key="1">
    <source>
        <dbReference type="ARBA" id="ARBA00007039"/>
    </source>
</evidence>
<keyword evidence="3 7" id="KW-0378">Hydrolase</keyword>
<dbReference type="AlphaFoldDB" id="A0AAW0LV72"/>
<comment type="similarity">
    <text evidence="1 8">Belongs to the peptidase S14 family.</text>
</comment>
<dbReference type="GO" id="GO:0051117">
    <property type="term" value="F:ATPase binding"/>
    <property type="evidence" value="ECO:0007669"/>
    <property type="project" value="TreeGrafter"/>
</dbReference>
<proteinExistence type="inferred from homology"/>
<dbReference type="PANTHER" id="PTHR10381">
    <property type="entry name" value="ATP-DEPENDENT CLP PROTEASE PROTEOLYTIC SUBUNIT"/>
    <property type="match status" value="1"/>
</dbReference>
<dbReference type="InterPro" id="IPR001907">
    <property type="entry name" value="ClpP"/>
</dbReference>
<dbReference type="InterPro" id="IPR033135">
    <property type="entry name" value="ClpP_His_AS"/>
</dbReference>